<dbReference type="Proteomes" id="UP001472677">
    <property type="component" value="Unassembled WGS sequence"/>
</dbReference>
<feature type="region of interest" description="Disordered" evidence="5">
    <location>
        <begin position="186"/>
        <end position="237"/>
    </location>
</feature>
<evidence type="ECO:0000313" key="7">
    <source>
        <dbReference type="EMBL" id="KAK8542551.1"/>
    </source>
</evidence>
<gene>
    <name evidence="7" type="ORF">V6N12_015147</name>
</gene>
<comment type="caution">
    <text evidence="7">The sequence shown here is derived from an EMBL/GenBank/DDBJ whole genome shotgun (WGS) entry which is preliminary data.</text>
</comment>
<feature type="compositionally biased region" description="Polar residues" evidence="5">
    <location>
        <begin position="203"/>
        <end position="221"/>
    </location>
</feature>
<dbReference type="Pfam" id="PF02365">
    <property type="entry name" value="NAM"/>
    <property type="match status" value="1"/>
</dbReference>
<feature type="domain" description="NAC" evidence="6">
    <location>
        <begin position="6"/>
        <end position="161"/>
    </location>
</feature>
<dbReference type="InterPro" id="IPR003441">
    <property type="entry name" value="NAC-dom"/>
</dbReference>
<dbReference type="Gene3D" id="2.170.150.80">
    <property type="entry name" value="NAC domain"/>
    <property type="match status" value="1"/>
</dbReference>
<dbReference type="PROSITE" id="PS51005">
    <property type="entry name" value="NAC"/>
    <property type="match status" value="1"/>
</dbReference>
<keyword evidence="8" id="KW-1185">Reference proteome</keyword>
<keyword evidence="4" id="KW-0539">Nucleus</keyword>
<evidence type="ECO:0000256" key="3">
    <source>
        <dbReference type="ARBA" id="ARBA00023163"/>
    </source>
</evidence>
<accession>A0ABR2DMA6</accession>
<evidence type="ECO:0000256" key="4">
    <source>
        <dbReference type="ARBA" id="ARBA00023242"/>
    </source>
</evidence>
<evidence type="ECO:0000256" key="1">
    <source>
        <dbReference type="ARBA" id="ARBA00023015"/>
    </source>
</evidence>
<dbReference type="SUPFAM" id="SSF101941">
    <property type="entry name" value="NAC domain"/>
    <property type="match status" value="1"/>
</dbReference>
<evidence type="ECO:0000256" key="2">
    <source>
        <dbReference type="ARBA" id="ARBA00023125"/>
    </source>
</evidence>
<evidence type="ECO:0000256" key="5">
    <source>
        <dbReference type="SAM" id="MobiDB-lite"/>
    </source>
</evidence>
<dbReference type="EMBL" id="JBBPBM010000024">
    <property type="protein sequence ID" value="KAK8542551.1"/>
    <property type="molecule type" value="Genomic_DNA"/>
</dbReference>
<evidence type="ECO:0000259" key="6">
    <source>
        <dbReference type="PROSITE" id="PS51005"/>
    </source>
</evidence>
<reference evidence="7 8" key="1">
    <citation type="journal article" date="2024" name="G3 (Bethesda)">
        <title>Genome assembly of Hibiscus sabdariffa L. provides insights into metabolisms of medicinal natural products.</title>
        <authorList>
            <person name="Kim T."/>
        </authorList>
    </citation>
    <scope>NUCLEOTIDE SEQUENCE [LARGE SCALE GENOMIC DNA]</scope>
    <source>
        <strain evidence="7">TK-2024</strain>
        <tissue evidence="7">Old leaves</tissue>
    </source>
</reference>
<keyword evidence="2" id="KW-0238">DNA-binding</keyword>
<protein>
    <recommendedName>
        <fullName evidence="6">NAC domain-containing protein</fullName>
    </recommendedName>
</protein>
<name>A0ABR2DMA6_9ROSI</name>
<organism evidence="7 8">
    <name type="scientific">Hibiscus sabdariffa</name>
    <name type="common">roselle</name>
    <dbReference type="NCBI Taxonomy" id="183260"/>
    <lineage>
        <taxon>Eukaryota</taxon>
        <taxon>Viridiplantae</taxon>
        <taxon>Streptophyta</taxon>
        <taxon>Embryophyta</taxon>
        <taxon>Tracheophyta</taxon>
        <taxon>Spermatophyta</taxon>
        <taxon>Magnoliopsida</taxon>
        <taxon>eudicotyledons</taxon>
        <taxon>Gunneridae</taxon>
        <taxon>Pentapetalae</taxon>
        <taxon>rosids</taxon>
        <taxon>malvids</taxon>
        <taxon>Malvales</taxon>
        <taxon>Malvaceae</taxon>
        <taxon>Malvoideae</taxon>
        <taxon>Hibiscus</taxon>
    </lineage>
</organism>
<evidence type="ECO:0000313" key="8">
    <source>
        <dbReference type="Proteomes" id="UP001472677"/>
    </source>
</evidence>
<dbReference type="PANTHER" id="PTHR31744:SF210">
    <property type="entry name" value="NAC DOMAIN-CONTAINING PROTEIN 86-LIKE"/>
    <property type="match status" value="1"/>
</dbReference>
<keyword evidence="3" id="KW-0804">Transcription</keyword>
<dbReference type="PANTHER" id="PTHR31744">
    <property type="entry name" value="PROTEIN CUP-SHAPED COTYLEDON 2-RELATED"/>
    <property type="match status" value="1"/>
</dbReference>
<dbReference type="InterPro" id="IPR036093">
    <property type="entry name" value="NAC_dom_sf"/>
</dbReference>
<proteinExistence type="predicted"/>
<sequence length="325" mass="36760">MAPMTLPPGFRFHPTDEELVAYYLDRKISGRTIELEIIPEVDLYKCEPWDLPDKSFLPSKDMEWYFYSPRDKKYPNGSRTNRATRGGYWKATGKDRAVQTSGSQKRPAVGMKKTLVYYRGRAPHGIRTNWIMHEYRLLHSSSPTAPSSLQDSYSLCRIFKKNIQIPKTKEAAAAAAAVVNNQSCGEEISRGREAEGDVEDENFNTSSSDVTQGTPNETGTGTADEFRAPFTSDEANSSTDLSFLGPDFSYLNQEMQILGYTNLHYQAPYPPLELEDFPQINIISETMASKAKTMDEYMMYDKSNMNGSLEEIFSLCASQDNFMHD</sequence>
<keyword evidence="1" id="KW-0805">Transcription regulation</keyword>